<proteinExistence type="predicted"/>
<dbReference type="PANTHER" id="PTHR42718">
    <property type="entry name" value="MAJOR FACILITATOR SUPERFAMILY MULTIDRUG TRANSPORTER MFSC"/>
    <property type="match status" value="1"/>
</dbReference>
<dbReference type="Pfam" id="PF07690">
    <property type="entry name" value="MFS_1"/>
    <property type="match status" value="1"/>
</dbReference>
<feature type="transmembrane region" description="Helical" evidence="6">
    <location>
        <begin position="83"/>
        <end position="102"/>
    </location>
</feature>
<feature type="transmembrane region" description="Helical" evidence="6">
    <location>
        <begin position="435"/>
        <end position="455"/>
    </location>
</feature>
<keyword evidence="4 6" id="KW-1133">Transmembrane helix</keyword>
<keyword evidence="2" id="KW-0813">Transport</keyword>
<dbReference type="EMBL" id="CAFBMX010000002">
    <property type="protein sequence ID" value="CAB4920293.1"/>
    <property type="molecule type" value="Genomic_DNA"/>
</dbReference>
<evidence type="ECO:0000256" key="3">
    <source>
        <dbReference type="ARBA" id="ARBA00022692"/>
    </source>
</evidence>
<feature type="transmembrane region" description="Helical" evidence="6">
    <location>
        <begin position="226"/>
        <end position="247"/>
    </location>
</feature>
<feature type="transmembrane region" description="Helical" evidence="6">
    <location>
        <begin position="202"/>
        <end position="220"/>
    </location>
</feature>
<dbReference type="CDD" id="cd17504">
    <property type="entry name" value="MFS_MMR_MDR_like"/>
    <property type="match status" value="1"/>
</dbReference>
<evidence type="ECO:0000256" key="5">
    <source>
        <dbReference type="ARBA" id="ARBA00023136"/>
    </source>
</evidence>
<dbReference type="AlphaFoldDB" id="A0A6J7HSB3"/>
<organism evidence="8">
    <name type="scientific">freshwater metagenome</name>
    <dbReference type="NCBI Taxonomy" id="449393"/>
    <lineage>
        <taxon>unclassified sequences</taxon>
        <taxon>metagenomes</taxon>
        <taxon>ecological metagenomes</taxon>
    </lineage>
</organism>
<feature type="domain" description="Major facilitator superfamily (MFS) profile" evidence="7">
    <location>
        <begin position="17"/>
        <end position="463"/>
    </location>
</feature>
<dbReference type="InterPro" id="IPR036259">
    <property type="entry name" value="MFS_trans_sf"/>
</dbReference>
<accession>A0A6J7HSB3</accession>
<protein>
    <submittedName>
        <fullName evidence="8">Unannotated protein</fullName>
    </submittedName>
</protein>
<gene>
    <name evidence="8" type="ORF">UFOPK3674_00507</name>
</gene>
<evidence type="ECO:0000256" key="1">
    <source>
        <dbReference type="ARBA" id="ARBA00004141"/>
    </source>
</evidence>
<dbReference type="PROSITE" id="PS50850">
    <property type="entry name" value="MFS"/>
    <property type="match status" value="1"/>
</dbReference>
<feature type="transmembrane region" description="Helical" evidence="6">
    <location>
        <begin position="140"/>
        <end position="165"/>
    </location>
</feature>
<dbReference type="InterPro" id="IPR011701">
    <property type="entry name" value="MFS"/>
</dbReference>
<evidence type="ECO:0000256" key="6">
    <source>
        <dbReference type="SAM" id="Phobius"/>
    </source>
</evidence>
<feature type="transmembrane region" description="Helical" evidence="6">
    <location>
        <begin position="108"/>
        <end position="128"/>
    </location>
</feature>
<dbReference type="PANTHER" id="PTHR42718:SF9">
    <property type="entry name" value="MAJOR FACILITATOR SUPERFAMILY MULTIDRUG TRANSPORTER MFSC"/>
    <property type="match status" value="1"/>
</dbReference>
<evidence type="ECO:0000256" key="4">
    <source>
        <dbReference type="ARBA" id="ARBA00022989"/>
    </source>
</evidence>
<evidence type="ECO:0000259" key="7">
    <source>
        <dbReference type="PROSITE" id="PS50850"/>
    </source>
</evidence>
<keyword evidence="3 6" id="KW-0812">Transmembrane</keyword>
<feature type="transmembrane region" description="Helical" evidence="6">
    <location>
        <begin position="302"/>
        <end position="330"/>
    </location>
</feature>
<dbReference type="InterPro" id="IPR020846">
    <property type="entry name" value="MFS_dom"/>
</dbReference>
<dbReference type="Gene3D" id="1.20.1250.20">
    <property type="entry name" value="MFS general substrate transporter like domains"/>
    <property type="match status" value="2"/>
</dbReference>
<evidence type="ECO:0000313" key="8">
    <source>
        <dbReference type="EMBL" id="CAB4920293.1"/>
    </source>
</evidence>
<feature type="transmembrane region" description="Helical" evidence="6">
    <location>
        <begin position="401"/>
        <end position="423"/>
    </location>
</feature>
<feature type="transmembrane region" description="Helical" evidence="6">
    <location>
        <begin position="18"/>
        <end position="40"/>
    </location>
</feature>
<feature type="transmembrane region" description="Helical" evidence="6">
    <location>
        <begin position="342"/>
        <end position="360"/>
    </location>
</feature>
<dbReference type="GO" id="GO:0022857">
    <property type="term" value="F:transmembrane transporter activity"/>
    <property type="evidence" value="ECO:0007669"/>
    <property type="project" value="InterPro"/>
</dbReference>
<sequence length="478" mass="48966">MTHHPTVGEVRTHPSRTLLVLALGALAYTMAQTMIIPALPRLQQELGVSTTSVAWLITLNLLAAALATPIIGRLGDMFGKERMLLLSLGIFAAGSLVAMFAHSLPLYLVGRIIQGGGGAILPLSIGIIRDEFPREKVATGIGTISAMYGIGGGVALVISGILVDAFGVDSIFALALALSIIAAIATWRYVPESPVRVRAPIDYLGATLMAVGLAAVLLAISEGNAWGWTSGGVVGLFLAGAAVLVAFTAWELRAPAPMIDMRLMRRRAVWTVNLAGFASGVAIFGSYILIPQLVQTPSSAGYGFGATVTMSGLYLLPSALLMLVAGPLSGRMSTRSGSRRPLVLGSIFGVLSYLMLAFLHDHPWEILVGSGLLGLGLGLSLAAMANLVVDAVPQDQTGIAVSVNTIVRSIGGAIGGQIAAAILTGSANADGLPAIGGYQGAFLMSAAGTAATLAVTKLMPRGRSSAAQAHAEAAEAVA</sequence>
<dbReference type="GO" id="GO:0016020">
    <property type="term" value="C:membrane"/>
    <property type="evidence" value="ECO:0007669"/>
    <property type="project" value="UniProtKB-SubCell"/>
</dbReference>
<dbReference type="PRINTS" id="PR01036">
    <property type="entry name" value="TCRTETB"/>
</dbReference>
<feature type="transmembrane region" description="Helical" evidence="6">
    <location>
        <begin position="52"/>
        <end position="71"/>
    </location>
</feature>
<reference evidence="8" key="1">
    <citation type="submission" date="2020-05" db="EMBL/GenBank/DDBJ databases">
        <authorList>
            <person name="Chiriac C."/>
            <person name="Salcher M."/>
            <person name="Ghai R."/>
            <person name="Kavagutti S V."/>
        </authorList>
    </citation>
    <scope>NUCLEOTIDE SEQUENCE</scope>
</reference>
<keyword evidence="5 6" id="KW-0472">Membrane</keyword>
<feature type="transmembrane region" description="Helical" evidence="6">
    <location>
        <begin position="268"/>
        <end position="290"/>
    </location>
</feature>
<evidence type="ECO:0000256" key="2">
    <source>
        <dbReference type="ARBA" id="ARBA00022448"/>
    </source>
</evidence>
<feature type="transmembrane region" description="Helical" evidence="6">
    <location>
        <begin position="366"/>
        <end position="389"/>
    </location>
</feature>
<feature type="transmembrane region" description="Helical" evidence="6">
    <location>
        <begin position="171"/>
        <end position="190"/>
    </location>
</feature>
<name>A0A6J7HSB3_9ZZZZ</name>
<comment type="subcellular location">
    <subcellularLocation>
        <location evidence="1">Membrane</location>
        <topology evidence="1">Multi-pass membrane protein</topology>
    </subcellularLocation>
</comment>
<dbReference type="SUPFAM" id="SSF103473">
    <property type="entry name" value="MFS general substrate transporter"/>
    <property type="match status" value="1"/>
</dbReference>